<evidence type="ECO:0000256" key="4">
    <source>
        <dbReference type="ARBA" id="ARBA00022840"/>
    </source>
</evidence>
<dbReference type="InterPro" id="IPR017871">
    <property type="entry name" value="ABC_transporter-like_CS"/>
</dbReference>
<dbReference type="InterPro" id="IPR015856">
    <property type="entry name" value="ABC_transpr_CbiO/EcfA_su"/>
</dbReference>
<evidence type="ECO:0000313" key="6">
    <source>
        <dbReference type="EMBL" id="KGR89986.1"/>
    </source>
</evidence>
<sequence length="256" mass="29032">MVEMEMVSVIRNKKYLLKDINWSIKKREHWCLFGLNGSGKTTLLNVINGYVYPTKGKVTVLGNEFGKTSIPDLRKEIGIVSSSIKHEFHINHSVLSIVLSGKFASIGLYEAVEQKDVDFARSLMEMLNCLHLEDEEYGVLSQGEKQRVLIARALMSQPKILVLDEPCNGLDIIAREELLLFIEKVANQENGPTLIYVSHHVEEVLPCFTHSLLLEKGEVYTQGLTKEVFNEVTLSNFIGREVSVQLENERTWIALK</sequence>
<dbReference type="GO" id="GO:0022857">
    <property type="term" value="F:transmembrane transporter activity"/>
    <property type="evidence" value="ECO:0007669"/>
    <property type="project" value="UniProtKB-ARBA"/>
</dbReference>
<organism evidence="6 7">
    <name type="scientific">Ureibacillus massiliensis 4400831 = CIP 108448 = CCUG 49529</name>
    <dbReference type="NCBI Taxonomy" id="1211035"/>
    <lineage>
        <taxon>Bacteria</taxon>
        <taxon>Bacillati</taxon>
        <taxon>Bacillota</taxon>
        <taxon>Bacilli</taxon>
        <taxon>Bacillales</taxon>
        <taxon>Caryophanaceae</taxon>
        <taxon>Ureibacillus</taxon>
    </lineage>
</organism>
<gene>
    <name evidence="6" type="ORF">CD30_13915</name>
</gene>
<feature type="domain" description="ABC transporter" evidence="5">
    <location>
        <begin position="2"/>
        <end position="241"/>
    </location>
</feature>
<dbReference type="SUPFAM" id="SSF52540">
    <property type="entry name" value="P-loop containing nucleoside triphosphate hydrolases"/>
    <property type="match status" value="1"/>
</dbReference>
<comment type="caution">
    <text evidence="6">The sequence shown here is derived from an EMBL/GenBank/DDBJ whole genome shotgun (WGS) entry which is preliminary data.</text>
</comment>
<dbReference type="OrthoDB" id="9789994at2"/>
<dbReference type="Proteomes" id="UP000030595">
    <property type="component" value="Unassembled WGS sequence"/>
</dbReference>
<evidence type="ECO:0000256" key="3">
    <source>
        <dbReference type="ARBA" id="ARBA00022741"/>
    </source>
</evidence>
<dbReference type="InterPro" id="IPR003439">
    <property type="entry name" value="ABC_transporter-like_ATP-bd"/>
</dbReference>
<keyword evidence="3" id="KW-0547">Nucleotide-binding</keyword>
<dbReference type="PROSITE" id="PS50893">
    <property type="entry name" value="ABC_TRANSPORTER_2"/>
    <property type="match status" value="1"/>
</dbReference>
<keyword evidence="2" id="KW-0813">Transport</keyword>
<protein>
    <submittedName>
        <fullName evidence="6">Molybdenum ABC transporter ATP-binding protein</fullName>
    </submittedName>
</protein>
<dbReference type="InterPro" id="IPR050153">
    <property type="entry name" value="Metal_Ion_Import_ABC"/>
</dbReference>
<dbReference type="AlphaFoldDB" id="A0A0A3IZ55"/>
<dbReference type="InterPro" id="IPR027417">
    <property type="entry name" value="P-loop_NTPase"/>
</dbReference>
<dbReference type="InterPro" id="IPR003593">
    <property type="entry name" value="AAA+_ATPase"/>
</dbReference>
<dbReference type="SMART" id="SM00382">
    <property type="entry name" value="AAA"/>
    <property type="match status" value="1"/>
</dbReference>
<proteinExistence type="predicted"/>
<evidence type="ECO:0000313" key="7">
    <source>
        <dbReference type="Proteomes" id="UP000030595"/>
    </source>
</evidence>
<evidence type="ECO:0000256" key="1">
    <source>
        <dbReference type="ARBA" id="ARBA00004202"/>
    </source>
</evidence>
<dbReference type="PANTHER" id="PTHR42734">
    <property type="entry name" value="METAL TRANSPORT SYSTEM ATP-BINDING PROTEIN TM_0124-RELATED"/>
    <property type="match status" value="1"/>
</dbReference>
<reference evidence="6 7" key="1">
    <citation type="submission" date="2014-02" db="EMBL/GenBank/DDBJ databases">
        <title>Draft genome sequence of Lysinibacillus massiliensis CCUG 49529.</title>
        <authorList>
            <person name="Zhang F."/>
            <person name="Wang G."/>
            <person name="Zhang L."/>
        </authorList>
    </citation>
    <scope>NUCLEOTIDE SEQUENCE [LARGE SCALE GENOMIC DNA]</scope>
    <source>
        <strain evidence="6 7">CCUG 49529</strain>
    </source>
</reference>
<dbReference type="CDD" id="cd03225">
    <property type="entry name" value="ABC_cobalt_CbiO_domain1"/>
    <property type="match status" value="1"/>
</dbReference>
<dbReference type="RefSeq" id="WP_036177883.1">
    <property type="nucleotide sequence ID" value="NZ_AVCZ01000028.1"/>
</dbReference>
<keyword evidence="7" id="KW-1185">Reference proteome</keyword>
<dbReference type="Pfam" id="PF00005">
    <property type="entry name" value="ABC_tran"/>
    <property type="match status" value="1"/>
</dbReference>
<name>A0A0A3IZ55_9BACL</name>
<evidence type="ECO:0000256" key="2">
    <source>
        <dbReference type="ARBA" id="ARBA00022448"/>
    </source>
</evidence>
<dbReference type="eggNOG" id="COG1119">
    <property type="taxonomic scope" value="Bacteria"/>
</dbReference>
<dbReference type="GO" id="GO:0016887">
    <property type="term" value="F:ATP hydrolysis activity"/>
    <property type="evidence" value="ECO:0007669"/>
    <property type="project" value="InterPro"/>
</dbReference>
<accession>A0A0A3IZ55</accession>
<dbReference type="EMBL" id="JPVQ01000028">
    <property type="protein sequence ID" value="KGR89986.1"/>
    <property type="molecule type" value="Genomic_DNA"/>
</dbReference>
<evidence type="ECO:0000259" key="5">
    <source>
        <dbReference type="PROSITE" id="PS50893"/>
    </source>
</evidence>
<keyword evidence="4 6" id="KW-0067">ATP-binding</keyword>
<comment type="subcellular location">
    <subcellularLocation>
        <location evidence="1">Cell membrane</location>
        <topology evidence="1">Peripheral membrane protein</topology>
    </subcellularLocation>
</comment>
<dbReference type="Gene3D" id="3.40.50.300">
    <property type="entry name" value="P-loop containing nucleotide triphosphate hydrolases"/>
    <property type="match status" value="1"/>
</dbReference>
<dbReference type="GO" id="GO:0005524">
    <property type="term" value="F:ATP binding"/>
    <property type="evidence" value="ECO:0007669"/>
    <property type="project" value="UniProtKB-KW"/>
</dbReference>
<dbReference type="PROSITE" id="PS00211">
    <property type="entry name" value="ABC_TRANSPORTER_1"/>
    <property type="match status" value="1"/>
</dbReference>
<dbReference type="GO" id="GO:0005886">
    <property type="term" value="C:plasma membrane"/>
    <property type="evidence" value="ECO:0007669"/>
    <property type="project" value="UniProtKB-SubCell"/>
</dbReference>